<organism evidence="14 15">
    <name type="scientific">Ursus americanus</name>
    <name type="common">American black bear</name>
    <name type="synonym">Euarctos americanus</name>
    <dbReference type="NCBI Taxonomy" id="9643"/>
    <lineage>
        <taxon>Eukaryota</taxon>
        <taxon>Metazoa</taxon>
        <taxon>Chordata</taxon>
        <taxon>Craniata</taxon>
        <taxon>Vertebrata</taxon>
        <taxon>Euteleostomi</taxon>
        <taxon>Mammalia</taxon>
        <taxon>Eutheria</taxon>
        <taxon>Laurasiatheria</taxon>
        <taxon>Carnivora</taxon>
        <taxon>Caniformia</taxon>
        <taxon>Ursidae</taxon>
        <taxon>Ursus</taxon>
    </lineage>
</organism>
<feature type="chain" id="PRO_5019324311" description="Immunoglobulin domain-containing protein" evidence="12">
    <location>
        <begin position="18"/>
        <end position="394"/>
    </location>
</feature>
<name>A0A452QPJ9_URSAM</name>
<dbReference type="SUPFAM" id="SSF48726">
    <property type="entry name" value="Immunoglobulin"/>
    <property type="match status" value="3"/>
</dbReference>
<evidence type="ECO:0000256" key="1">
    <source>
        <dbReference type="ARBA" id="ARBA00004162"/>
    </source>
</evidence>
<dbReference type="InterPro" id="IPR036179">
    <property type="entry name" value="Ig-like_dom_sf"/>
</dbReference>
<keyword evidence="5" id="KW-0677">Repeat</keyword>
<dbReference type="InterPro" id="IPR050412">
    <property type="entry name" value="Ig-like_Receptors_ImmuneReg"/>
</dbReference>
<evidence type="ECO:0000256" key="8">
    <source>
        <dbReference type="ARBA" id="ARBA00023157"/>
    </source>
</evidence>
<evidence type="ECO:0000259" key="13">
    <source>
        <dbReference type="SMART" id="SM00409"/>
    </source>
</evidence>
<evidence type="ECO:0000256" key="7">
    <source>
        <dbReference type="ARBA" id="ARBA00023136"/>
    </source>
</evidence>
<dbReference type="GO" id="GO:0032396">
    <property type="term" value="F:inhibitory MHC class I receptor activity"/>
    <property type="evidence" value="ECO:0007669"/>
    <property type="project" value="TreeGrafter"/>
</dbReference>
<dbReference type="Ensembl" id="ENSUAMT00000008379.1">
    <property type="protein sequence ID" value="ENSUAMP00000007404.1"/>
    <property type="gene ID" value="ENSUAMG00000006328.1"/>
</dbReference>
<reference evidence="15" key="1">
    <citation type="submission" date="2016-06" db="EMBL/GenBank/DDBJ databases">
        <title>De novo assembly and RNA-Seq shows season-dependent expression and editing in black bear kidneys.</title>
        <authorList>
            <person name="Korstanje R."/>
            <person name="Srivastava A."/>
            <person name="Sarsani V.K."/>
            <person name="Sheehan S.M."/>
            <person name="Seger R.L."/>
            <person name="Barter M.E."/>
            <person name="Lindqvist C."/>
            <person name="Brody L.C."/>
            <person name="Mullikin J.C."/>
        </authorList>
    </citation>
    <scope>NUCLEOTIDE SEQUENCE [LARGE SCALE GENOMIC DNA]</scope>
</reference>
<reference evidence="14" key="2">
    <citation type="submission" date="2025-08" db="UniProtKB">
        <authorList>
            <consortium name="Ensembl"/>
        </authorList>
    </citation>
    <scope>IDENTIFICATION</scope>
</reference>
<keyword evidence="15" id="KW-1185">Reference proteome</keyword>
<dbReference type="FunFam" id="2.60.40.10:FF:000049">
    <property type="entry name" value="Leukocyte immunoglobulin-like receptor subfamily B member 1"/>
    <property type="match status" value="3"/>
</dbReference>
<keyword evidence="9" id="KW-0325">Glycoprotein</keyword>
<evidence type="ECO:0000256" key="4">
    <source>
        <dbReference type="ARBA" id="ARBA00022729"/>
    </source>
</evidence>
<comment type="subcellular location">
    <subcellularLocation>
        <location evidence="1">Cell membrane</location>
        <topology evidence="1">Single-pass membrane protein</topology>
    </subcellularLocation>
</comment>
<evidence type="ECO:0000256" key="10">
    <source>
        <dbReference type="ARBA" id="ARBA00023319"/>
    </source>
</evidence>
<feature type="domain" description="Immunoglobulin" evidence="13">
    <location>
        <begin position="120"/>
        <end position="210"/>
    </location>
</feature>
<proteinExistence type="predicted"/>
<keyword evidence="10" id="KW-0393">Immunoglobulin domain</keyword>
<evidence type="ECO:0000256" key="2">
    <source>
        <dbReference type="ARBA" id="ARBA00022475"/>
    </source>
</evidence>
<evidence type="ECO:0000313" key="14">
    <source>
        <dbReference type="Ensembl" id="ENSUAMP00000007404.1"/>
    </source>
</evidence>
<keyword evidence="2" id="KW-1003">Cell membrane</keyword>
<sequence>MTPTLAALLCFLPGTLPKPTIRAEPSSAIPWGTPVTIWCQGSLEAREYRLLKNEGDLWTWVTRKPLEPGDKADFSTTYMTDDSAGRYHCRYLSPTGWSELSDPLELVVTGFHGKPSLSALPSPVVTSGGNVTLQCASWLGFDRFVLMKEGERQPSSTLDSQRAPSGQFQALFPVGPVTPSPRGTFRCYGYYSRSPHMWSYPSGPLELLVSGEGPSLLTQEGPVVTSGQSLTLQCRSDVGYDRFALSKDGARDLLQLLGRQPQAGLSGADFALGPVRPSLGGRYTCYGGHSLSSEWSAPSDPLDILVADPGPPPTGPGSTAGESQGPLSGGFSPSVSEMPGERWDSRGSEAGGGGLGCSWQRERAGAQVGEEQPGAVRSVAGPAPPLCGPQFPQV</sequence>
<evidence type="ECO:0000256" key="5">
    <source>
        <dbReference type="ARBA" id="ARBA00022737"/>
    </source>
</evidence>
<dbReference type="GeneTree" id="ENSGT01100000263478"/>
<dbReference type="InterPro" id="IPR013783">
    <property type="entry name" value="Ig-like_fold"/>
</dbReference>
<dbReference type="Pfam" id="PF13895">
    <property type="entry name" value="Ig_2"/>
    <property type="match status" value="1"/>
</dbReference>
<evidence type="ECO:0000256" key="12">
    <source>
        <dbReference type="SAM" id="SignalP"/>
    </source>
</evidence>
<reference evidence="14" key="3">
    <citation type="submission" date="2025-09" db="UniProtKB">
        <authorList>
            <consortium name="Ensembl"/>
        </authorList>
    </citation>
    <scope>IDENTIFICATION</scope>
</reference>
<dbReference type="GO" id="GO:0019221">
    <property type="term" value="P:cytokine-mediated signaling pathway"/>
    <property type="evidence" value="ECO:0007669"/>
    <property type="project" value="TreeGrafter"/>
</dbReference>
<keyword evidence="7" id="KW-0472">Membrane</keyword>
<dbReference type="SMART" id="SM00409">
    <property type="entry name" value="IG"/>
    <property type="match status" value="2"/>
</dbReference>
<accession>A0A452QPJ9</accession>
<dbReference type="Gene3D" id="2.60.40.10">
    <property type="entry name" value="Immunoglobulins"/>
    <property type="match status" value="3"/>
</dbReference>
<dbReference type="InterPro" id="IPR003599">
    <property type="entry name" value="Ig_sub"/>
</dbReference>
<dbReference type="GO" id="GO:0005886">
    <property type="term" value="C:plasma membrane"/>
    <property type="evidence" value="ECO:0007669"/>
    <property type="project" value="UniProtKB-SubCell"/>
</dbReference>
<evidence type="ECO:0000256" key="3">
    <source>
        <dbReference type="ARBA" id="ARBA00022692"/>
    </source>
</evidence>
<evidence type="ECO:0000256" key="11">
    <source>
        <dbReference type="SAM" id="MobiDB-lite"/>
    </source>
</evidence>
<dbReference type="PANTHER" id="PTHR11738:SF179">
    <property type="entry name" value="LEUKOCYTE IMMUNOGLOBULIN-LIKE RECEPTOR SUBFAMILY A MEMBER 5"/>
    <property type="match status" value="1"/>
</dbReference>
<dbReference type="Pfam" id="PF00047">
    <property type="entry name" value="ig"/>
    <property type="match status" value="2"/>
</dbReference>
<evidence type="ECO:0000256" key="9">
    <source>
        <dbReference type="ARBA" id="ARBA00023180"/>
    </source>
</evidence>
<evidence type="ECO:0000256" key="6">
    <source>
        <dbReference type="ARBA" id="ARBA00022989"/>
    </source>
</evidence>
<keyword evidence="3" id="KW-0812">Transmembrane</keyword>
<feature type="signal peptide" evidence="12">
    <location>
        <begin position="1"/>
        <end position="17"/>
    </location>
</feature>
<evidence type="ECO:0000313" key="15">
    <source>
        <dbReference type="Proteomes" id="UP000291022"/>
    </source>
</evidence>
<dbReference type="GO" id="GO:0002764">
    <property type="term" value="P:immune response-regulating signaling pathway"/>
    <property type="evidence" value="ECO:0007669"/>
    <property type="project" value="TreeGrafter"/>
</dbReference>
<protein>
    <recommendedName>
        <fullName evidence="13">Immunoglobulin domain-containing protein</fullName>
    </recommendedName>
</protein>
<dbReference type="AlphaFoldDB" id="A0A452QPJ9"/>
<feature type="compositionally biased region" description="Polar residues" evidence="11">
    <location>
        <begin position="320"/>
        <end position="335"/>
    </location>
</feature>
<dbReference type="Proteomes" id="UP000291022">
    <property type="component" value="Unassembled WGS sequence"/>
</dbReference>
<keyword evidence="6" id="KW-1133">Transmembrane helix</keyword>
<keyword evidence="4 12" id="KW-0732">Signal</keyword>
<keyword evidence="8" id="KW-1015">Disulfide bond</keyword>
<feature type="region of interest" description="Disordered" evidence="11">
    <location>
        <begin position="297"/>
        <end position="394"/>
    </location>
</feature>
<dbReference type="PANTHER" id="PTHR11738">
    <property type="entry name" value="MHC CLASS I NK CELL RECEPTOR"/>
    <property type="match status" value="1"/>
</dbReference>
<dbReference type="InterPro" id="IPR013151">
    <property type="entry name" value="Immunoglobulin_dom"/>
</dbReference>
<feature type="domain" description="Immunoglobulin" evidence="13">
    <location>
        <begin position="219"/>
        <end position="307"/>
    </location>
</feature>